<sequence length="340" mass="37861">MKHLLAGHVLAPLFLALLALSPATEAQSEAGSNRACLDSNNPKECGWFWGHLDDDEEEKEEEQEKPPEVIAEPREETSEEERDCTDPDEWEPSCGFVDPQGSFDFQAKQRDMLLNQAVMSPNNPETVERFQRYMRWAVDQAITMSRMWEWNQIQNQDLNPLVHSPVSSFGLRAASRAQDGKRNAVMEEINDQGGFLVWFTRSTCQFCHDMQPVMKQLGRRTGLTIYNAPLDNVCMSDFTETCDTTGRSVEAAGHLAIEAVPDLWLHLPQDDLWFRVSSGVEAAQRITSRIEVFFGAIQRAAEKGLNAVSDGAGPAVDFSVPDMLERSSGGLGAGIPQGVE</sequence>
<name>A0A1N6ES81_9GAMM</name>
<evidence type="ECO:0000313" key="3">
    <source>
        <dbReference type="EMBL" id="SIN86699.1"/>
    </source>
</evidence>
<dbReference type="Gene3D" id="3.40.30.10">
    <property type="entry name" value="Glutaredoxin"/>
    <property type="match status" value="1"/>
</dbReference>
<dbReference type="SUPFAM" id="SSF52833">
    <property type="entry name" value="Thioredoxin-like"/>
    <property type="match status" value="1"/>
</dbReference>
<evidence type="ECO:0000256" key="2">
    <source>
        <dbReference type="SAM" id="SignalP"/>
    </source>
</evidence>
<dbReference type="InterPro" id="IPR036249">
    <property type="entry name" value="Thioredoxin-like_sf"/>
</dbReference>
<feature type="chain" id="PRO_5013156244" evidence="2">
    <location>
        <begin position="27"/>
        <end position="340"/>
    </location>
</feature>
<feature type="compositionally biased region" description="Basic and acidic residues" evidence="1">
    <location>
        <begin position="62"/>
        <end position="76"/>
    </location>
</feature>
<dbReference type="InterPro" id="IPR039555">
    <property type="entry name" value="TraF/TrbB"/>
</dbReference>
<dbReference type="AlphaFoldDB" id="A0A1N6ES81"/>
<evidence type="ECO:0000313" key="4">
    <source>
        <dbReference type="Proteomes" id="UP000185024"/>
    </source>
</evidence>
<proteinExistence type="predicted"/>
<organism evidence="3 4">
    <name type="scientific">Vreelandella aquamarina</name>
    <dbReference type="NCBI Taxonomy" id="77097"/>
    <lineage>
        <taxon>Bacteria</taxon>
        <taxon>Pseudomonadati</taxon>
        <taxon>Pseudomonadota</taxon>
        <taxon>Gammaproteobacteria</taxon>
        <taxon>Oceanospirillales</taxon>
        <taxon>Halomonadaceae</taxon>
        <taxon>Vreelandella</taxon>
    </lineage>
</organism>
<accession>A0A1N6ES81</accession>
<feature type="compositionally biased region" description="Acidic residues" evidence="1">
    <location>
        <begin position="77"/>
        <end position="90"/>
    </location>
</feature>
<dbReference type="Pfam" id="PF13728">
    <property type="entry name" value="TraF"/>
    <property type="match status" value="1"/>
</dbReference>
<keyword evidence="2" id="KW-0732">Signal</keyword>
<gene>
    <name evidence="3" type="ORF">SAMN05878438_3688</name>
</gene>
<dbReference type="EMBL" id="FSQX01000002">
    <property type="protein sequence ID" value="SIN86699.1"/>
    <property type="molecule type" value="Genomic_DNA"/>
</dbReference>
<dbReference type="RefSeq" id="WP_074211705.1">
    <property type="nucleotide sequence ID" value="NZ_BJOI01000100.1"/>
</dbReference>
<evidence type="ECO:0000256" key="1">
    <source>
        <dbReference type="SAM" id="MobiDB-lite"/>
    </source>
</evidence>
<reference evidence="3 4" key="1">
    <citation type="submission" date="2016-11" db="EMBL/GenBank/DDBJ databases">
        <authorList>
            <person name="Jaros S."/>
            <person name="Januszkiewicz K."/>
            <person name="Wedrychowicz H."/>
        </authorList>
    </citation>
    <scope>NUCLEOTIDE SEQUENCE [LARGE SCALE GENOMIC DNA]</scope>
    <source>
        <strain evidence="3 4">ACAM 239</strain>
    </source>
</reference>
<dbReference type="GeneID" id="97278417"/>
<protein>
    <submittedName>
        <fullName evidence="3">Conjugal transfer pilus assembly protein TraF</fullName>
    </submittedName>
</protein>
<feature type="signal peptide" evidence="2">
    <location>
        <begin position="1"/>
        <end position="26"/>
    </location>
</feature>
<dbReference type="Proteomes" id="UP000185024">
    <property type="component" value="Unassembled WGS sequence"/>
</dbReference>
<feature type="region of interest" description="Disordered" evidence="1">
    <location>
        <begin position="55"/>
        <end position="90"/>
    </location>
</feature>